<comment type="caution">
    <text evidence="2">The sequence shown here is derived from an EMBL/GenBank/DDBJ whole genome shotgun (WGS) entry which is preliminary data.</text>
</comment>
<organism evidence="2 3">
    <name type="scientific">Dietzia maris</name>
    <dbReference type="NCBI Taxonomy" id="37915"/>
    <lineage>
        <taxon>Bacteria</taxon>
        <taxon>Bacillati</taxon>
        <taxon>Actinomycetota</taxon>
        <taxon>Actinomycetes</taxon>
        <taxon>Mycobacteriales</taxon>
        <taxon>Dietziaceae</taxon>
        <taxon>Dietzia</taxon>
    </lineage>
</organism>
<evidence type="ECO:0000256" key="1">
    <source>
        <dbReference type="SAM" id="MobiDB-lite"/>
    </source>
</evidence>
<protein>
    <submittedName>
        <fullName evidence="2">Uncharacterized protein</fullName>
    </submittedName>
</protein>
<evidence type="ECO:0000313" key="2">
    <source>
        <dbReference type="EMBL" id="RBA33806.1"/>
    </source>
</evidence>
<sequence length="59" mass="6294">MRMAFDIDMHGQGGNRRVRRGGRMRVGAELLDSPLESTQRCGMNVGVAQGYRGSAGAVG</sequence>
<dbReference type="EMBL" id="QNTT01000030">
    <property type="protein sequence ID" value="RBA33806.1"/>
    <property type="molecule type" value="Genomic_DNA"/>
</dbReference>
<proteinExistence type="predicted"/>
<name>A0A365P8W2_9ACTN</name>
<dbReference type="Proteomes" id="UP000252187">
    <property type="component" value="Unassembled WGS sequence"/>
</dbReference>
<gene>
    <name evidence="2" type="ORF">DQ226_11660</name>
</gene>
<feature type="region of interest" description="Disordered" evidence="1">
    <location>
        <begin position="1"/>
        <end position="22"/>
    </location>
</feature>
<evidence type="ECO:0000313" key="3">
    <source>
        <dbReference type="Proteomes" id="UP000252187"/>
    </source>
</evidence>
<accession>A0A365P8W2</accession>
<dbReference type="AlphaFoldDB" id="A0A365P8W2"/>
<reference evidence="2 3" key="1">
    <citation type="submission" date="2018-06" db="EMBL/GenBank/DDBJ databases">
        <title>Whole genome sequencing of four bacterial strains from South Shetland trench revealing bio-synthetic gene clusters.</title>
        <authorList>
            <person name="Abdel-Mageed W.M."/>
            <person name="Lehri B."/>
            <person name="Jarmusch S.A."/>
            <person name="Miranda K."/>
            <person name="Goodfellow M."/>
            <person name="Jaspars M."/>
            <person name="Karlyshev A.V."/>
        </authorList>
    </citation>
    <scope>NUCLEOTIDE SEQUENCE [LARGE SCALE GENOMIC DNA]</scope>
    <source>
        <strain evidence="2 3">SST1</strain>
    </source>
</reference>